<dbReference type="EC" id="3.5.1.2" evidence="2"/>
<dbReference type="EMBL" id="BAAANH010000002">
    <property type="protein sequence ID" value="GAA1755988.1"/>
    <property type="molecule type" value="Genomic_DNA"/>
</dbReference>
<comment type="caution">
    <text evidence="2">Lacks conserved residue(s) required for the propagation of feature annotation.</text>
</comment>
<evidence type="ECO:0000256" key="2">
    <source>
        <dbReference type="HAMAP-Rule" id="MF_02213"/>
    </source>
</evidence>
<keyword evidence="2" id="KW-0961">Cell wall biogenesis/degradation</keyword>
<keyword evidence="2" id="KW-0436">Ligase</keyword>
<gene>
    <name evidence="2" type="primary">gatD</name>
    <name evidence="4" type="ORF">GCM10009747_12760</name>
</gene>
<keyword evidence="1 2" id="KW-0315">Glutamine amidotransferase</keyword>
<accession>A0ABN2KH15</accession>
<dbReference type="Gene3D" id="3.40.50.880">
    <property type="match status" value="1"/>
</dbReference>
<evidence type="ECO:0000313" key="5">
    <source>
        <dbReference type="Proteomes" id="UP001500506"/>
    </source>
</evidence>
<comment type="catalytic activity">
    <reaction evidence="2">
        <text>L-glutamine + H2O = L-glutamate + NH4(+)</text>
        <dbReference type="Rhea" id="RHEA:15889"/>
        <dbReference type="ChEBI" id="CHEBI:15377"/>
        <dbReference type="ChEBI" id="CHEBI:28938"/>
        <dbReference type="ChEBI" id="CHEBI:29985"/>
        <dbReference type="ChEBI" id="CHEBI:58359"/>
        <dbReference type="EC" id="3.5.1.2"/>
    </reaction>
</comment>
<evidence type="ECO:0000259" key="3">
    <source>
        <dbReference type="Pfam" id="PF07685"/>
    </source>
</evidence>
<feature type="active site" evidence="2">
    <location>
        <position position="188"/>
    </location>
</feature>
<comment type="similarity">
    <text evidence="2">Belongs to the CobB/CobQ family. GatD subfamily.</text>
</comment>
<evidence type="ECO:0000256" key="1">
    <source>
        <dbReference type="ARBA" id="ARBA00022962"/>
    </source>
</evidence>
<feature type="binding site" evidence="2">
    <location>
        <position position="126"/>
    </location>
    <ligand>
        <name>substrate</name>
    </ligand>
</feature>
<proteinExistence type="inferred from homology"/>
<comment type="function">
    <text evidence="2">The lipid II isoglutaminyl synthase complex catalyzes the formation of alpha-D-isoglutamine in the cell wall lipid II stem peptide. The GatD subunit catalyzes the hydrolysis of glutamine to glutamate and ammonia. The resulting ammonia molecule is channeled to the active site of MurT.</text>
</comment>
<dbReference type="PROSITE" id="PS51274">
    <property type="entry name" value="GATASE_COBBQ"/>
    <property type="match status" value="1"/>
</dbReference>
<keyword evidence="2" id="KW-0133">Cell shape</keyword>
<dbReference type="SUPFAM" id="SSF52317">
    <property type="entry name" value="Class I glutamine amidotransferase-like"/>
    <property type="match status" value="1"/>
</dbReference>
<dbReference type="EC" id="6.3.5.13" evidence="2"/>
<organism evidence="4 5">
    <name type="scientific">Agromyces humatus</name>
    <dbReference type="NCBI Taxonomy" id="279573"/>
    <lineage>
        <taxon>Bacteria</taxon>
        <taxon>Bacillati</taxon>
        <taxon>Actinomycetota</taxon>
        <taxon>Actinomycetes</taxon>
        <taxon>Micrococcales</taxon>
        <taxon>Microbacteriaceae</taxon>
        <taxon>Agromyces</taxon>
    </lineage>
</organism>
<dbReference type="InterPro" id="IPR011698">
    <property type="entry name" value="GATase_3"/>
</dbReference>
<dbReference type="Proteomes" id="UP001500506">
    <property type="component" value="Unassembled WGS sequence"/>
</dbReference>
<keyword evidence="5" id="KW-1185">Reference proteome</keyword>
<dbReference type="InterPro" id="IPR029062">
    <property type="entry name" value="Class_I_gatase-like"/>
</dbReference>
<keyword evidence="2" id="KW-0573">Peptidoglycan synthesis</keyword>
<dbReference type="RefSeq" id="WP_232497094.1">
    <property type="nucleotide sequence ID" value="NZ_BAAANH010000002.1"/>
</dbReference>
<comment type="catalytic activity">
    <reaction evidence="2">
        <text>beta-D-GlcNAc-(1-&gt;4)-Mur2Ac(oyl-L-Ala-gamma-D-Glu-L-Lys-D-Ala-D-Ala)-di-trans,octa-cis-undecaprenyl diphosphate + L-glutamine + ATP + H2O = beta-D-GlcNAc-(1-&gt;4)-Mur2Ac(oyl-L-Ala-D-isoglutaminyl-L-Lys-D-Ala-D-Ala)-di-trans,octa-cis-undecaprenyl diphosphate + L-glutamate + ADP + phosphate + H(+)</text>
        <dbReference type="Rhea" id="RHEA:57928"/>
        <dbReference type="ChEBI" id="CHEBI:15377"/>
        <dbReference type="ChEBI" id="CHEBI:15378"/>
        <dbReference type="ChEBI" id="CHEBI:29985"/>
        <dbReference type="ChEBI" id="CHEBI:30616"/>
        <dbReference type="ChEBI" id="CHEBI:43474"/>
        <dbReference type="ChEBI" id="CHEBI:58359"/>
        <dbReference type="ChEBI" id="CHEBI:60033"/>
        <dbReference type="ChEBI" id="CHEBI:62233"/>
        <dbReference type="ChEBI" id="CHEBI:456216"/>
        <dbReference type="EC" id="6.3.5.13"/>
    </reaction>
</comment>
<feature type="domain" description="CobB/CobQ-like glutamine amidotransferase" evidence="3">
    <location>
        <begin position="40"/>
        <end position="195"/>
    </location>
</feature>
<comment type="pathway">
    <text evidence="2">Cell wall biogenesis; peptidoglycan biosynthesis.</text>
</comment>
<dbReference type="HAMAP" id="MF_02213">
    <property type="entry name" value="Lipid_II_synth_GatD"/>
    <property type="match status" value="1"/>
</dbReference>
<name>A0ABN2KH15_9MICO</name>
<comment type="subunit">
    <text evidence="2">Forms a heterodimer with MurT.</text>
</comment>
<evidence type="ECO:0000313" key="4">
    <source>
        <dbReference type="EMBL" id="GAA1755988.1"/>
    </source>
</evidence>
<reference evidence="4 5" key="1">
    <citation type="journal article" date="2019" name="Int. J. Syst. Evol. Microbiol.">
        <title>The Global Catalogue of Microorganisms (GCM) 10K type strain sequencing project: providing services to taxonomists for standard genome sequencing and annotation.</title>
        <authorList>
            <consortium name="The Broad Institute Genomics Platform"/>
            <consortium name="The Broad Institute Genome Sequencing Center for Infectious Disease"/>
            <person name="Wu L."/>
            <person name="Ma J."/>
        </authorList>
    </citation>
    <scope>NUCLEOTIDE SEQUENCE [LARGE SCALE GENOMIC DNA]</scope>
    <source>
        <strain evidence="4 5">JCM 14319</strain>
    </source>
</reference>
<sequence length="249" mass="25462">MTLTIVSLLPSLQNTNGDAENAAVLAARARWAGLDAAVVPVERRSDLPARVDAIVLGSGDDSSLDAARAALMEFHDDLRTWGTDGVPILAVGTGWELLSWGVERRGGPVVEGLGILPGRAVPRASRMTGDLVVATARFGTLVGFENHARDYVGAEGSPLGRVRAGSGNGRDSGQEGVVMGSVMGTHLHGPVLAKNPAFADALLGIAADRAGLAYQPGERAAVVDGYADAAREAQLAAARVAASAAEPIG</sequence>
<dbReference type="InterPro" id="IPR043702">
    <property type="entry name" value="Lipid_II_synth_GatD"/>
</dbReference>
<comment type="caution">
    <text evidence="4">The sequence shown here is derived from an EMBL/GenBank/DDBJ whole genome shotgun (WGS) entry which is preliminary data.</text>
</comment>
<protein>
    <recommendedName>
        <fullName evidence="2">Lipid II isoglutaminyl synthase (glutamine-hydrolyzing) subunit GatD</fullName>
        <ecNumber evidence="2">6.3.5.13</ecNumber>
    </recommendedName>
    <alternativeName>
        <fullName evidence="2">Lipid II isoglutaminyl synthase glutaminase subunit</fullName>
        <ecNumber evidence="2">3.5.1.2</ecNumber>
    </alternativeName>
</protein>
<keyword evidence="2" id="KW-0378">Hydrolase</keyword>
<dbReference type="Pfam" id="PF07685">
    <property type="entry name" value="GATase_3"/>
    <property type="match status" value="1"/>
</dbReference>